<evidence type="ECO:0000256" key="1">
    <source>
        <dbReference type="SAM" id="SignalP"/>
    </source>
</evidence>
<feature type="signal peptide" evidence="1">
    <location>
        <begin position="1"/>
        <end position="27"/>
    </location>
</feature>
<protein>
    <submittedName>
        <fullName evidence="2">Uncharacterized protein</fullName>
    </submittedName>
</protein>
<sequence>MPLLQPGLHWVLLQLANLPHQLQLVVAHSQSCSKQKLVCRNCHQKHCSTHLAHPQLGDSIRQKRHNLVESLNSGKD</sequence>
<reference evidence="2" key="2">
    <citation type="journal article" date="2015" name="Data Brief">
        <title>Shoot transcriptome of the giant reed, Arundo donax.</title>
        <authorList>
            <person name="Barrero R.A."/>
            <person name="Guerrero F.D."/>
            <person name="Moolhuijzen P."/>
            <person name="Goolsby J.A."/>
            <person name="Tidwell J."/>
            <person name="Bellgard S.E."/>
            <person name="Bellgard M.I."/>
        </authorList>
    </citation>
    <scope>NUCLEOTIDE SEQUENCE</scope>
    <source>
        <tissue evidence="2">Shoot tissue taken approximately 20 cm above the soil surface</tissue>
    </source>
</reference>
<keyword evidence="1" id="KW-0732">Signal</keyword>
<dbReference type="AlphaFoldDB" id="A0A0A9CBE5"/>
<accession>A0A0A9CBE5</accession>
<proteinExistence type="predicted"/>
<organism evidence="2">
    <name type="scientific">Arundo donax</name>
    <name type="common">Giant reed</name>
    <name type="synonym">Donax arundinaceus</name>
    <dbReference type="NCBI Taxonomy" id="35708"/>
    <lineage>
        <taxon>Eukaryota</taxon>
        <taxon>Viridiplantae</taxon>
        <taxon>Streptophyta</taxon>
        <taxon>Embryophyta</taxon>
        <taxon>Tracheophyta</taxon>
        <taxon>Spermatophyta</taxon>
        <taxon>Magnoliopsida</taxon>
        <taxon>Liliopsida</taxon>
        <taxon>Poales</taxon>
        <taxon>Poaceae</taxon>
        <taxon>PACMAD clade</taxon>
        <taxon>Arundinoideae</taxon>
        <taxon>Arundineae</taxon>
        <taxon>Arundo</taxon>
    </lineage>
</organism>
<feature type="chain" id="PRO_5002046020" evidence="1">
    <location>
        <begin position="28"/>
        <end position="76"/>
    </location>
</feature>
<dbReference type="EMBL" id="GBRH01227185">
    <property type="protein sequence ID" value="JAD70710.1"/>
    <property type="molecule type" value="Transcribed_RNA"/>
</dbReference>
<evidence type="ECO:0000313" key="2">
    <source>
        <dbReference type="EMBL" id="JAD70710.1"/>
    </source>
</evidence>
<name>A0A0A9CBE5_ARUDO</name>
<reference evidence="2" key="1">
    <citation type="submission" date="2014-09" db="EMBL/GenBank/DDBJ databases">
        <authorList>
            <person name="Magalhaes I.L.F."/>
            <person name="Oliveira U."/>
            <person name="Santos F.R."/>
            <person name="Vidigal T.H.D.A."/>
            <person name="Brescovit A.D."/>
            <person name="Santos A.J."/>
        </authorList>
    </citation>
    <scope>NUCLEOTIDE SEQUENCE</scope>
    <source>
        <tissue evidence="2">Shoot tissue taken approximately 20 cm above the soil surface</tissue>
    </source>
</reference>